<dbReference type="InterPro" id="IPR011992">
    <property type="entry name" value="EF-hand-dom_pair"/>
</dbReference>
<organism evidence="2 3">
    <name type="scientific">Aurantiacibacter flavus</name>
    <dbReference type="NCBI Taxonomy" id="3145232"/>
    <lineage>
        <taxon>Bacteria</taxon>
        <taxon>Pseudomonadati</taxon>
        <taxon>Pseudomonadota</taxon>
        <taxon>Alphaproteobacteria</taxon>
        <taxon>Sphingomonadales</taxon>
        <taxon>Erythrobacteraceae</taxon>
        <taxon>Aurantiacibacter</taxon>
    </lineage>
</organism>
<sequence length="194" mass="20996">MNTTRFATLFVSAAALSLGACDSGDDVEEVDAVVVNEPLSEAFDDDAYPVAGPLNEQQQAGYEAMDAQAISDEYDANRDTMLEDEAMSSDDSSSDGAMSDDESSQSSFTMPARSEMDFTWLDRNADGMISVAEYAIWALPTDPTEPEPNDAKPPYLTQDEINSAAQTFFYFDDDGDSYLSQSEFTAARNSALAS</sequence>
<comment type="caution">
    <text evidence="2">The sequence shown here is derived from an EMBL/GenBank/DDBJ whole genome shotgun (WGS) entry which is preliminary data.</text>
</comment>
<dbReference type="PROSITE" id="PS51257">
    <property type="entry name" value="PROKAR_LIPOPROTEIN"/>
    <property type="match status" value="1"/>
</dbReference>
<name>A0ABV0CTC0_9SPHN</name>
<accession>A0ABV0CTC0</accession>
<dbReference type="PROSITE" id="PS00018">
    <property type="entry name" value="EF_HAND_1"/>
    <property type="match status" value="1"/>
</dbReference>
<reference evidence="2 3" key="1">
    <citation type="submission" date="2024-05" db="EMBL/GenBank/DDBJ databases">
        <authorList>
            <person name="Park S."/>
        </authorList>
    </citation>
    <scope>NUCLEOTIDE SEQUENCE [LARGE SCALE GENOMIC DNA]</scope>
    <source>
        <strain evidence="2 3">DGU5</strain>
    </source>
</reference>
<dbReference type="EMBL" id="JBDLBR010000001">
    <property type="protein sequence ID" value="MEN7536133.1"/>
    <property type="molecule type" value="Genomic_DNA"/>
</dbReference>
<dbReference type="Gene3D" id="1.10.238.10">
    <property type="entry name" value="EF-hand"/>
    <property type="match status" value="1"/>
</dbReference>
<dbReference type="Proteomes" id="UP001484535">
    <property type="component" value="Unassembled WGS sequence"/>
</dbReference>
<evidence type="ECO:0000256" key="1">
    <source>
        <dbReference type="SAM" id="MobiDB-lite"/>
    </source>
</evidence>
<gene>
    <name evidence="2" type="ORF">ABDJ38_02970</name>
</gene>
<evidence type="ECO:0008006" key="4">
    <source>
        <dbReference type="Google" id="ProtNLM"/>
    </source>
</evidence>
<keyword evidence="3" id="KW-1185">Reference proteome</keyword>
<feature type="region of interest" description="Disordered" evidence="1">
    <location>
        <begin position="44"/>
        <end position="112"/>
    </location>
</feature>
<evidence type="ECO:0000313" key="2">
    <source>
        <dbReference type="EMBL" id="MEN7536133.1"/>
    </source>
</evidence>
<dbReference type="RefSeq" id="WP_346783585.1">
    <property type="nucleotide sequence ID" value="NZ_JBDLBR010000001.1"/>
</dbReference>
<proteinExistence type="predicted"/>
<dbReference type="SUPFAM" id="SSF47473">
    <property type="entry name" value="EF-hand"/>
    <property type="match status" value="1"/>
</dbReference>
<dbReference type="InterPro" id="IPR018247">
    <property type="entry name" value="EF_Hand_1_Ca_BS"/>
</dbReference>
<evidence type="ECO:0000313" key="3">
    <source>
        <dbReference type="Proteomes" id="UP001484535"/>
    </source>
</evidence>
<protein>
    <recommendedName>
        <fullName evidence="4">EF-hand domain-containing protein</fullName>
    </recommendedName>
</protein>